<dbReference type="InterPro" id="IPR012340">
    <property type="entry name" value="NA-bd_OB-fold"/>
</dbReference>
<keyword evidence="3" id="KW-1185">Reference proteome</keyword>
<gene>
    <name evidence="2" type="ORF">PGLA1383_LOCUS17078</name>
</gene>
<dbReference type="GO" id="GO:0003676">
    <property type="term" value="F:nucleic acid binding"/>
    <property type="evidence" value="ECO:0007669"/>
    <property type="project" value="InterPro"/>
</dbReference>
<feature type="non-terminal residue" evidence="2">
    <location>
        <position position="237"/>
    </location>
</feature>
<organism evidence="2 3">
    <name type="scientific">Polarella glacialis</name>
    <name type="common">Dinoflagellate</name>
    <dbReference type="NCBI Taxonomy" id="89957"/>
    <lineage>
        <taxon>Eukaryota</taxon>
        <taxon>Sar</taxon>
        <taxon>Alveolata</taxon>
        <taxon>Dinophyceae</taxon>
        <taxon>Suessiales</taxon>
        <taxon>Suessiaceae</taxon>
        <taxon>Polarella</taxon>
    </lineage>
</organism>
<proteinExistence type="predicted"/>
<evidence type="ECO:0000259" key="1">
    <source>
        <dbReference type="PROSITE" id="PS51857"/>
    </source>
</evidence>
<dbReference type="PANTHER" id="PTHR46565:SF20">
    <property type="entry name" value="COLD SHOCK DOMAIN-CONTAINING PROTEIN 4"/>
    <property type="match status" value="1"/>
</dbReference>
<dbReference type="OrthoDB" id="27593at2759"/>
<dbReference type="InterPro" id="IPR002059">
    <property type="entry name" value="CSP_DNA-bd"/>
</dbReference>
<dbReference type="Proteomes" id="UP000654075">
    <property type="component" value="Unassembled WGS sequence"/>
</dbReference>
<dbReference type="SUPFAM" id="SSF50249">
    <property type="entry name" value="Nucleic acid-binding proteins"/>
    <property type="match status" value="2"/>
</dbReference>
<comment type="caution">
    <text evidence="2">The sequence shown here is derived from an EMBL/GenBank/DDBJ whole genome shotgun (WGS) entry which is preliminary data.</text>
</comment>
<sequence length="237" mass="26811">LAGVVSKYTASNGWGYVKSHMFEGELFFRSDRIMPEFQAHPILEGEAVEFDVQPDDNGRAHAVCMKPVLGRKPYDCLGQRHRGYVRRFAERWGFLNAAAFDGDLFVHRDNLLPMPDQMNGEPMLRSGQAVEFDVALDDRGRAVAKQITTRALLRPNDWISHRLRGYIRSFQGAWGFINADRFAGDLFVHRDSLLGHCQSAQMAVGTVVEFDIERDHHRKGAKNRLVARNVAVVSGEQ</sequence>
<feature type="non-terminal residue" evidence="2">
    <location>
        <position position="1"/>
    </location>
</feature>
<dbReference type="AlphaFoldDB" id="A0A813E9I2"/>
<evidence type="ECO:0000313" key="2">
    <source>
        <dbReference type="EMBL" id="CAE8598677.1"/>
    </source>
</evidence>
<name>A0A813E9I2_POLGL</name>
<accession>A0A813E9I2</accession>
<dbReference type="PROSITE" id="PS51857">
    <property type="entry name" value="CSD_2"/>
    <property type="match status" value="1"/>
</dbReference>
<feature type="domain" description="CSD" evidence="1">
    <location>
        <begin position="162"/>
        <end position="232"/>
    </location>
</feature>
<protein>
    <recommendedName>
        <fullName evidence="1">CSD domain-containing protein</fullName>
    </recommendedName>
</protein>
<reference evidence="2" key="1">
    <citation type="submission" date="2021-02" db="EMBL/GenBank/DDBJ databases">
        <authorList>
            <person name="Dougan E. K."/>
            <person name="Rhodes N."/>
            <person name="Thang M."/>
            <person name="Chan C."/>
        </authorList>
    </citation>
    <scope>NUCLEOTIDE SEQUENCE</scope>
</reference>
<dbReference type="PANTHER" id="PTHR46565">
    <property type="entry name" value="COLD SHOCK DOMAIN PROTEIN 2"/>
    <property type="match status" value="1"/>
</dbReference>
<dbReference type="EMBL" id="CAJNNV010010501">
    <property type="protein sequence ID" value="CAE8598677.1"/>
    <property type="molecule type" value="Genomic_DNA"/>
</dbReference>
<evidence type="ECO:0000313" key="3">
    <source>
        <dbReference type="Proteomes" id="UP000654075"/>
    </source>
</evidence>
<dbReference type="Gene3D" id="2.40.50.140">
    <property type="entry name" value="Nucleic acid-binding proteins"/>
    <property type="match status" value="3"/>
</dbReference>